<evidence type="ECO:0000313" key="4">
    <source>
        <dbReference type="EMBL" id="APZ34633.1"/>
    </source>
</evidence>
<protein>
    <recommendedName>
        <fullName evidence="3">DUF4190 domain-containing protein</fullName>
    </recommendedName>
</protein>
<name>A0A1P8U937_9MICO</name>
<dbReference type="InterPro" id="IPR025241">
    <property type="entry name" value="DUF4190"/>
</dbReference>
<feature type="region of interest" description="Disordered" evidence="1">
    <location>
        <begin position="1"/>
        <end position="45"/>
    </location>
</feature>
<reference evidence="4 5" key="1">
    <citation type="submission" date="2016-12" db="EMBL/GenBank/DDBJ databases">
        <title>Complete genome sequence of Microbacterium aurum KACC 15219.</title>
        <authorList>
            <person name="Jung Y."/>
            <person name="Shin J.-H."/>
            <person name="Lee Y.-J."/>
            <person name="Yi H."/>
            <person name="Bahn Y.-S."/>
            <person name="Kim J.F."/>
            <person name="Lee D.-W."/>
        </authorList>
    </citation>
    <scope>NUCLEOTIDE SEQUENCE [LARGE SCALE GENOMIC DNA]</scope>
    <source>
        <strain evidence="4 5">KACC 15219</strain>
    </source>
</reference>
<keyword evidence="2" id="KW-0812">Transmembrane</keyword>
<dbReference type="STRING" id="36805.BOH66_10575"/>
<feature type="domain" description="DUF4190" evidence="3">
    <location>
        <begin position="103"/>
        <end position="165"/>
    </location>
</feature>
<evidence type="ECO:0000256" key="1">
    <source>
        <dbReference type="SAM" id="MobiDB-lite"/>
    </source>
</evidence>
<dbReference type="EMBL" id="CP018762">
    <property type="protein sequence ID" value="APZ34633.1"/>
    <property type="molecule type" value="Genomic_DNA"/>
</dbReference>
<keyword evidence="2" id="KW-1133">Transmembrane helix</keyword>
<evidence type="ECO:0000256" key="2">
    <source>
        <dbReference type="SAM" id="Phobius"/>
    </source>
</evidence>
<evidence type="ECO:0000313" key="5">
    <source>
        <dbReference type="Proteomes" id="UP000187185"/>
    </source>
</evidence>
<gene>
    <name evidence="4" type="ORF">BOH66_10575</name>
</gene>
<dbReference type="RefSeq" id="WP_076690955.1">
    <property type="nucleotide sequence ID" value="NZ_CP018762.1"/>
</dbReference>
<dbReference type="KEGG" id="maur:BOH66_10575"/>
<dbReference type="OrthoDB" id="4374883at2"/>
<dbReference type="Proteomes" id="UP000187185">
    <property type="component" value="Chromosome"/>
</dbReference>
<keyword evidence="2" id="KW-0472">Membrane</keyword>
<feature type="transmembrane region" description="Helical" evidence="2">
    <location>
        <begin position="149"/>
        <end position="176"/>
    </location>
</feature>
<sequence length="187" mass="18512">MTDPHIPAAPDAVPGGSDAAATPPLTPPTPGAAPSAPAVPPAPPYAAPAYQPPTYQAPAYPPPAYPGAAPQPGYAPPAGYAAPPAPGYGAPYGYAPARKTNTLAIVSMIAAILGFIWVLPFVGSLAGAIMGHLSLGQIKRTGEGGRGMALTGVILGWIGVAIAVLIGVFFMIAIFYGAANGARYGSA</sequence>
<keyword evidence="5" id="KW-1185">Reference proteome</keyword>
<feature type="compositionally biased region" description="Pro residues" evidence="1">
    <location>
        <begin position="24"/>
        <end position="45"/>
    </location>
</feature>
<feature type="transmembrane region" description="Helical" evidence="2">
    <location>
        <begin position="103"/>
        <end position="129"/>
    </location>
</feature>
<accession>A0A1P8U937</accession>
<dbReference type="Pfam" id="PF13828">
    <property type="entry name" value="DUF4190"/>
    <property type="match status" value="1"/>
</dbReference>
<proteinExistence type="predicted"/>
<organism evidence="4 5">
    <name type="scientific">Microbacterium aurum</name>
    <dbReference type="NCBI Taxonomy" id="36805"/>
    <lineage>
        <taxon>Bacteria</taxon>
        <taxon>Bacillati</taxon>
        <taxon>Actinomycetota</taxon>
        <taxon>Actinomycetes</taxon>
        <taxon>Micrococcales</taxon>
        <taxon>Microbacteriaceae</taxon>
        <taxon>Microbacterium</taxon>
    </lineage>
</organism>
<dbReference type="AlphaFoldDB" id="A0A1P8U937"/>
<evidence type="ECO:0000259" key="3">
    <source>
        <dbReference type="Pfam" id="PF13828"/>
    </source>
</evidence>